<name>A0A177AZ33_9BILA</name>
<evidence type="ECO:0008006" key="4">
    <source>
        <dbReference type="Google" id="ProtNLM"/>
    </source>
</evidence>
<accession>A0A177AZ33</accession>
<protein>
    <recommendedName>
        <fullName evidence="4">Sfi1 spindle body domain-containing protein</fullName>
    </recommendedName>
</protein>
<feature type="compositionally biased region" description="Polar residues" evidence="1">
    <location>
        <begin position="1"/>
        <end position="11"/>
    </location>
</feature>
<organism evidence="2 3">
    <name type="scientific">Intoshia linei</name>
    <dbReference type="NCBI Taxonomy" id="1819745"/>
    <lineage>
        <taxon>Eukaryota</taxon>
        <taxon>Metazoa</taxon>
        <taxon>Spiralia</taxon>
        <taxon>Lophotrochozoa</taxon>
        <taxon>Mesozoa</taxon>
        <taxon>Orthonectida</taxon>
        <taxon>Rhopaluridae</taxon>
        <taxon>Intoshia</taxon>
    </lineage>
</organism>
<gene>
    <name evidence="2" type="ORF">A3Q56_05547</name>
</gene>
<dbReference type="Proteomes" id="UP000078046">
    <property type="component" value="Unassembled WGS sequence"/>
</dbReference>
<proteinExistence type="predicted"/>
<evidence type="ECO:0000313" key="2">
    <source>
        <dbReference type="EMBL" id="OAF66752.1"/>
    </source>
</evidence>
<reference evidence="2 3" key="1">
    <citation type="submission" date="2016-04" db="EMBL/GenBank/DDBJ databases">
        <title>The genome of Intoshia linei affirms orthonectids as highly simplified spiralians.</title>
        <authorList>
            <person name="Mikhailov K.V."/>
            <person name="Slusarev G.S."/>
            <person name="Nikitin M.A."/>
            <person name="Logacheva M.D."/>
            <person name="Penin A."/>
            <person name="Aleoshin V."/>
            <person name="Panchin Y.V."/>
        </authorList>
    </citation>
    <scope>NUCLEOTIDE SEQUENCE [LARGE SCALE GENOMIC DNA]</scope>
    <source>
        <strain evidence="2">Intl2013</strain>
        <tissue evidence="2">Whole animal</tissue>
    </source>
</reference>
<evidence type="ECO:0000256" key="1">
    <source>
        <dbReference type="SAM" id="MobiDB-lite"/>
    </source>
</evidence>
<dbReference type="EMBL" id="LWCA01000838">
    <property type="protein sequence ID" value="OAF66752.1"/>
    <property type="molecule type" value="Genomic_DNA"/>
</dbReference>
<comment type="caution">
    <text evidence="2">The sequence shown here is derived from an EMBL/GenBank/DDBJ whole genome shotgun (WGS) entry which is preliminary data.</text>
</comment>
<evidence type="ECO:0000313" key="3">
    <source>
        <dbReference type="Proteomes" id="UP000078046"/>
    </source>
</evidence>
<keyword evidence="3" id="KW-1185">Reference proteome</keyword>
<dbReference type="AlphaFoldDB" id="A0A177AZ33"/>
<feature type="region of interest" description="Disordered" evidence="1">
    <location>
        <begin position="1"/>
        <end position="24"/>
    </location>
</feature>
<sequence length="644" mass="77731">MNIKNSLSMTMQCKKPELSGNKSNGDDVNLLMKHMMCIAKNHLNLYSNHKISSNNHLRIEQRQKMIKRSRQENDKNKQKLKINKEIEHEAQILIKRKSKIEENEIIKQMQQVDGIFNKLKSKFDKERETEKNKKFNLIHQEIDTLYSEKLTNLKKYKQCQDEHEKCLHLQITKQHELQKRKHDILKLNKEEMSKLSSIKHEKNNNIAKNHYNKTILNKNFIKWRRFAKINVIKNKIKSKKNMNMLQIEKCFNKPKKEVVAKREKFNKKPKQKVEKIQNIIKKQKMKIDMKLSGIKILNPAIQSFEPTSTENEVENITSKIENGPIFTIIITKESDRIKNINKIETISNIENKKPCKNHKLPFNLPVKSIVRKHIAKTDKRHLQFLKNMNEKAKLRRKNFSKIKQETIIKRLEKKQIILKKEQYEQILEIERRKNYVSPLKQYLINTEQEKLMRKKAIQKYKQQIDTAKSLHIKFLIRRSLKIWKNFVLYKKQQYIKFHQIYLLNIQLKYFYMWKRNIRCNVQNKSILAKCHYERSIKVKFLGAFKKNVHLQSNYFNELTNVHNYYLTKKCFKIMKSFTKVEIEKNDIKMIIAVNFWKRNLTNDCFKIWKTFGSRLKDAQKRQERKNIFRLKANKILQLCKIINK</sequence>